<protein>
    <submittedName>
        <fullName evidence="1">Uncharacterized protein</fullName>
    </submittedName>
</protein>
<dbReference type="AlphaFoldDB" id="A0A2P2PW17"/>
<dbReference type="EMBL" id="GGEC01078426">
    <property type="protein sequence ID" value="MBX58910.1"/>
    <property type="molecule type" value="Transcribed_RNA"/>
</dbReference>
<proteinExistence type="predicted"/>
<evidence type="ECO:0000313" key="1">
    <source>
        <dbReference type="EMBL" id="MBX58910.1"/>
    </source>
</evidence>
<sequence length="64" mass="7520">MNLQQLGLWFTLQQPYILDGQFFSLFLQLKYMRVPVSTIATLIKFPKLNGEKYKARLDESYGCN</sequence>
<organism evidence="1">
    <name type="scientific">Rhizophora mucronata</name>
    <name type="common">Asiatic mangrove</name>
    <dbReference type="NCBI Taxonomy" id="61149"/>
    <lineage>
        <taxon>Eukaryota</taxon>
        <taxon>Viridiplantae</taxon>
        <taxon>Streptophyta</taxon>
        <taxon>Embryophyta</taxon>
        <taxon>Tracheophyta</taxon>
        <taxon>Spermatophyta</taxon>
        <taxon>Magnoliopsida</taxon>
        <taxon>eudicotyledons</taxon>
        <taxon>Gunneridae</taxon>
        <taxon>Pentapetalae</taxon>
        <taxon>rosids</taxon>
        <taxon>fabids</taxon>
        <taxon>Malpighiales</taxon>
        <taxon>Rhizophoraceae</taxon>
        <taxon>Rhizophora</taxon>
    </lineage>
</organism>
<reference evidence="1" key="1">
    <citation type="submission" date="2018-02" db="EMBL/GenBank/DDBJ databases">
        <title>Rhizophora mucronata_Transcriptome.</title>
        <authorList>
            <person name="Meera S.P."/>
            <person name="Sreeshan A."/>
            <person name="Augustine A."/>
        </authorList>
    </citation>
    <scope>NUCLEOTIDE SEQUENCE</scope>
    <source>
        <tissue evidence="1">Leaf</tissue>
    </source>
</reference>
<name>A0A2P2PW17_RHIMU</name>
<accession>A0A2P2PW17</accession>